<keyword evidence="5 6" id="KW-0472">Membrane</keyword>
<proteinExistence type="inferred from homology"/>
<feature type="domain" description="EamA" evidence="7">
    <location>
        <begin position="148"/>
        <end position="273"/>
    </location>
</feature>
<dbReference type="InterPro" id="IPR000620">
    <property type="entry name" value="EamA_dom"/>
</dbReference>
<dbReference type="STRING" id="3983.A0A2C9WKL9"/>
<evidence type="ECO:0000256" key="5">
    <source>
        <dbReference type="ARBA" id="ARBA00023136"/>
    </source>
</evidence>
<sequence length="435" mass="46251">MKLLSPSRFCNSFPSPLPHNLSVKFSSISFSSFQFSPPPCISHSISSHTRNHSYNARIRRRRNIFIGSCTTSSKNVELESKSSDSNGDSSSTPDFDCVGTGLDVECLVSSSPSSETNGTMFVVEGGGGGDESKSDLLEMMVETGVLVSPFFFWGTAMVAMKEVLPLVGPFFVAAFRLIPAGLLLVAFAASKGRPLPSGFTAWLSIALFGLVDAACFQGFLAEGLQRTSAGLGSVIIDSQPLTVAVLAALLFGESIGLVGVAGLVLGVIGLILLELPALAIDESNFSLWGSGEWWMLLAAQSMAVGTVMVRWVTKYSDPVMATGWHMVIGGIPLVVISILNHDPAFSGSLKELTGSDILALLYTSIFGSAISYGVYFYSATKGSLTKLSSLTFLTPMFASIFGFLYLGETFSPSQLVGAIVTLIAIYMVNYRDSTE</sequence>
<dbReference type="Proteomes" id="UP000091857">
    <property type="component" value="Chromosome 1"/>
</dbReference>
<keyword evidence="9" id="KW-1185">Reference proteome</keyword>
<dbReference type="EMBL" id="CM004387">
    <property type="protein sequence ID" value="OAY60613.1"/>
    <property type="molecule type" value="Genomic_DNA"/>
</dbReference>
<reference evidence="9" key="1">
    <citation type="journal article" date="2016" name="Nat. Biotechnol.">
        <title>Sequencing wild and cultivated cassava and related species reveals extensive interspecific hybridization and genetic diversity.</title>
        <authorList>
            <person name="Bredeson J.V."/>
            <person name="Lyons J.B."/>
            <person name="Prochnik S.E."/>
            <person name="Wu G.A."/>
            <person name="Ha C.M."/>
            <person name="Edsinger-Gonzales E."/>
            <person name="Grimwood J."/>
            <person name="Schmutz J."/>
            <person name="Rabbi I.Y."/>
            <person name="Egesi C."/>
            <person name="Nauluvula P."/>
            <person name="Lebot V."/>
            <person name="Ndunguru J."/>
            <person name="Mkamilo G."/>
            <person name="Bart R.S."/>
            <person name="Setter T.L."/>
            <person name="Gleadow R.M."/>
            <person name="Kulakow P."/>
            <person name="Ferguson M.E."/>
            <person name="Rounsley S."/>
            <person name="Rokhsar D.S."/>
        </authorList>
    </citation>
    <scope>NUCLEOTIDE SEQUENCE [LARGE SCALE GENOMIC DNA]</scope>
    <source>
        <strain evidence="9">cv. AM560-2</strain>
    </source>
</reference>
<dbReference type="InterPro" id="IPR037185">
    <property type="entry name" value="EmrE-like"/>
</dbReference>
<comment type="similarity">
    <text evidence="2">Belongs to the drug/metabolite transporter (DMT) superfamily. Plant drug/metabolite exporter (P-DME) (TC 2.A.7.4) family.</text>
</comment>
<protein>
    <recommendedName>
        <fullName evidence="7">EamA domain-containing protein</fullName>
    </recommendedName>
</protein>
<dbReference type="GO" id="GO:0016020">
    <property type="term" value="C:membrane"/>
    <property type="evidence" value="ECO:0007669"/>
    <property type="project" value="UniProtKB-SubCell"/>
</dbReference>
<dbReference type="OrthoDB" id="1917929at2759"/>
<dbReference type="PANTHER" id="PTHR32322:SF2">
    <property type="entry name" value="EAMA DOMAIN-CONTAINING PROTEIN"/>
    <property type="match status" value="1"/>
</dbReference>
<evidence type="ECO:0000256" key="2">
    <source>
        <dbReference type="ARBA" id="ARBA00007635"/>
    </source>
</evidence>
<dbReference type="InterPro" id="IPR050638">
    <property type="entry name" value="AA-Vitamin_Transporters"/>
</dbReference>
<dbReference type="AlphaFoldDB" id="A0A2C9WKL9"/>
<organism evidence="8 9">
    <name type="scientific">Manihot esculenta</name>
    <name type="common">Cassava</name>
    <name type="synonym">Jatropha manihot</name>
    <dbReference type="NCBI Taxonomy" id="3983"/>
    <lineage>
        <taxon>Eukaryota</taxon>
        <taxon>Viridiplantae</taxon>
        <taxon>Streptophyta</taxon>
        <taxon>Embryophyta</taxon>
        <taxon>Tracheophyta</taxon>
        <taxon>Spermatophyta</taxon>
        <taxon>Magnoliopsida</taxon>
        <taxon>eudicotyledons</taxon>
        <taxon>Gunneridae</taxon>
        <taxon>Pentapetalae</taxon>
        <taxon>rosids</taxon>
        <taxon>fabids</taxon>
        <taxon>Malpighiales</taxon>
        <taxon>Euphorbiaceae</taxon>
        <taxon>Crotonoideae</taxon>
        <taxon>Manihoteae</taxon>
        <taxon>Manihot</taxon>
    </lineage>
</organism>
<comment type="caution">
    <text evidence="8">The sequence shown here is derived from an EMBL/GenBank/DDBJ whole genome shotgun (WGS) entry which is preliminary data.</text>
</comment>
<dbReference type="SUPFAM" id="SSF103481">
    <property type="entry name" value="Multidrug resistance efflux transporter EmrE"/>
    <property type="match status" value="2"/>
</dbReference>
<gene>
    <name evidence="8" type="ORF">MANES_01G125800v8</name>
</gene>
<feature type="transmembrane region" description="Helical" evidence="6">
    <location>
        <begin position="166"/>
        <end position="189"/>
    </location>
</feature>
<dbReference type="Pfam" id="PF00892">
    <property type="entry name" value="EamA"/>
    <property type="match status" value="2"/>
</dbReference>
<evidence type="ECO:0000313" key="8">
    <source>
        <dbReference type="EMBL" id="OAY60613.1"/>
    </source>
</evidence>
<accession>A0A2C9WKL9</accession>
<feature type="transmembrane region" description="Helical" evidence="6">
    <location>
        <begin position="293"/>
        <end position="312"/>
    </location>
</feature>
<evidence type="ECO:0000256" key="1">
    <source>
        <dbReference type="ARBA" id="ARBA00004141"/>
    </source>
</evidence>
<evidence type="ECO:0000313" key="9">
    <source>
        <dbReference type="Proteomes" id="UP000091857"/>
    </source>
</evidence>
<dbReference type="PANTHER" id="PTHR32322">
    <property type="entry name" value="INNER MEMBRANE TRANSPORTER"/>
    <property type="match status" value="1"/>
</dbReference>
<comment type="subcellular location">
    <subcellularLocation>
        <location evidence="1">Membrane</location>
        <topology evidence="1">Multi-pass membrane protein</topology>
    </subcellularLocation>
</comment>
<keyword evidence="3 6" id="KW-0812">Transmembrane</keyword>
<feature type="transmembrane region" description="Helical" evidence="6">
    <location>
        <begin position="319"/>
        <end position="339"/>
    </location>
</feature>
<evidence type="ECO:0000256" key="6">
    <source>
        <dbReference type="SAM" id="Phobius"/>
    </source>
</evidence>
<feature type="transmembrane region" description="Helical" evidence="6">
    <location>
        <begin position="201"/>
        <end position="220"/>
    </location>
</feature>
<feature type="transmembrane region" description="Helical" evidence="6">
    <location>
        <begin position="359"/>
        <end position="378"/>
    </location>
</feature>
<evidence type="ECO:0000256" key="4">
    <source>
        <dbReference type="ARBA" id="ARBA00022989"/>
    </source>
</evidence>
<feature type="domain" description="EamA" evidence="7">
    <location>
        <begin position="290"/>
        <end position="429"/>
    </location>
</feature>
<name>A0A2C9WKL9_MANES</name>
<feature type="transmembrane region" description="Helical" evidence="6">
    <location>
        <begin position="390"/>
        <end position="407"/>
    </location>
</feature>
<feature type="transmembrane region" description="Helical" evidence="6">
    <location>
        <begin position="413"/>
        <end position="430"/>
    </location>
</feature>
<evidence type="ECO:0000256" key="3">
    <source>
        <dbReference type="ARBA" id="ARBA00022692"/>
    </source>
</evidence>
<evidence type="ECO:0000259" key="7">
    <source>
        <dbReference type="Pfam" id="PF00892"/>
    </source>
</evidence>
<feature type="transmembrane region" description="Helical" evidence="6">
    <location>
        <begin position="241"/>
        <end position="273"/>
    </location>
</feature>
<keyword evidence="4 6" id="KW-1133">Transmembrane helix</keyword>
<dbReference type="Gramene" id="Manes.01G125800.1.v8.1">
    <property type="protein sequence ID" value="Manes.01G125800.1.v8.1.CDS"/>
    <property type="gene ID" value="Manes.01G125800.v8.1"/>
</dbReference>